<accession>A0A4U9HHI2</accession>
<dbReference type="GO" id="GO:0005886">
    <property type="term" value="C:plasma membrane"/>
    <property type="evidence" value="ECO:0007669"/>
    <property type="project" value="TreeGrafter"/>
</dbReference>
<dbReference type="PANTHER" id="PTHR38442:SF1">
    <property type="entry name" value="INNER MEMBRANE PROTEIN"/>
    <property type="match status" value="1"/>
</dbReference>
<dbReference type="EMBL" id="PDLK01000002">
    <property type="protein sequence ID" value="PHH02657.1"/>
    <property type="molecule type" value="Genomic_DNA"/>
</dbReference>
<dbReference type="RefSeq" id="WP_032616346.1">
    <property type="nucleotide sequence ID" value="NZ_CP083630.1"/>
</dbReference>
<dbReference type="EMBL" id="LR590464">
    <property type="protein sequence ID" value="VTP63427.1"/>
    <property type="molecule type" value="Genomic_DNA"/>
</dbReference>
<sequence length="426" mass="48214">MEKLAELKRAKLLALSLLLVAAATFIATLFLPQTFWVRGVKAIAEAAMVGALADWFAVVALFRRVPIPFISRHTAIIPRNKDRIGDNLGQFVQEKFLDTQSLVALIRQHEPALLIGNWFSKPDNAQRVGQHIMQVMSGFLELTDDGRIQRMLKRAVHKALDKVDFSETSAAMLESMTKNDRHQVLLDAVINRLITLLQRDSTRDFIAAQIVQWLKTEHPRKAMILPTEWLGDQSAELVSNAVNAILDDVSHDRTHQIRQAFDRAVLKLVDNLKNDPETAAKAENIKEYLKNDEAFNRYLGEMWGDLRQWLKADMQSDDSRVKQRLANAGLWFGETLVADINLRASLNEHLEQAAHRVAPDFARFLTRHISDTVKGWDAKDMSRQIELNIGKDLQFIRVNGTLVGGTIGLILFLLSQLPDVLPLLTR</sequence>
<feature type="transmembrane region" description="Helical" evidence="1">
    <location>
        <begin position="12"/>
        <end position="31"/>
    </location>
</feature>
<proteinExistence type="predicted"/>
<dbReference type="AlphaFoldDB" id="A0A4U9HHI2"/>
<feature type="transmembrane region" description="Helical" evidence="1">
    <location>
        <begin position="398"/>
        <end position="417"/>
    </location>
</feature>
<keyword evidence="1" id="KW-0472">Membrane</keyword>
<dbReference type="STRING" id="83655.APT61_19540"/>
<dbReference type="PANTHER" id="PTHR38442">
    <property type="entry name" value="INNER MEMBRANE PROTEIN-RELATED"/>
    <property type="match status" value="1"/>
</dbReference>
<dbReference type="Proteomes" id="UP000222768">
    <property type="component" value="Unassembled WGS sequence"/>
</dbReference>
<evidence type="ECO:0000313" key="3">
    <source>
        <dbReference type="EMBL" id="VTP63427.1"/>
    </source>
</evidence>
<evidence type="ECO:0000256" key="1">
    <source>
        <dbReference type="SAM" id="Phobius"/>
    </source>
</evidence>
<keyword evidence="1" id="KW-1133">Transmembrane helix</keyword>
<evidence type="ECO:0000313" key="5">
    <source>
        <dbReference type="Proteomes" id="UP000310719"/>
    </source>
</evidence>
<evidence type="ECO:0000313" key="2">
    <source>
        <dbReference type="EMBL" id="PHH02657.1"/>
    </source>
</evidence>
<evidence type="ECO:0000313" key="4">
    <source>
        <dbReference type="Proteomes" id="UP000222768"/>
    </source>
</evidence>
<organism evidence="3 5">
    <name type="scientific">Leclercia adecarboxylata</name>
    <dbReference type="NCBI Taxonomy" id="83655"/>
    <lineage>
        <taxon>Bacteria</taxon>
        <taxon>Pseudomonadati</taxon>
        <taxon>Pseudomonadota</taxon>
        <taxon>Gammaproteobacteria</taxon>
        <taxon>Enterobacterales</taxon>
        <taxon>Enterobacteriaceae</taxon>
        <taxon>Leclercia</taxon>
    </lineage>
</organism>
<dbReference type="Pfam" id="PF04286">
    <property type="entry name" value="DUF445"/>
    <property type="match status" value="1"/>
</dbReference>
<name>A0A4U9HHI2_9ENTR</name>
<dbReference type="Proteomes" id="UP000310719">
    <property type="component" value="Chromosome"/>
</dbReference>
<reference evidence="2" key="2">
    <citation type="submission" date="2017-09" db="EMBL/GenBank/DDBJ databases">
        <title>FDA dAtabase for Regulatory Grade micrObial Sequences (FDA-ARGOS): Supporting development and validation of Infectious Disease Dx tests.</title>
        <authorList>
            <person name="Minogue T."/>
            <person name="Wolcott M."/>
            <person name="Wasieloski L."/>
            <person name="Aguilar W."/>
            <person name="Moore D."/>
            <person name="Tallon L.J."/>
            <person name="Sadzewicz L."/>
            <person name="Ott S."/>
            <person name="Zhao X."/>
            <person name="Nagaraj S."/>
            <person name="Vavikolanu K."/>
            <person name="Aluvathingal J."/>
            <person name="Nadendla S."/>
            <person name="Sichtig H."/>
        </authorList>
    </citation>
    <scope>NUCLEOTIDE SEQUENCE</scope>
    <source>
        <strain evidence="2">FDAARGOS_404</strain>
    </source>
</reference>
<feature type="transmembrane region" description="Helical" evidence="1">
    <location>
        <begin position="43"/>
        <end position="62"/>
    </location>
</feature>
<protein>
    <submittedName>
        <fullName evidence="2">DUF445 domain-containing protein</fullName>
    </submittedName>
    <submittedName>
        <fullName evidence="3">Predicted membrane protein</fullName>
    </submittedName>
</protein>
<keyword evidence="1" id="KW-0812">Transmembrane</keyword>
<reference evidence="4" key="1">
    <citation type="submission" date="2017-09" db="EMBL/GenBank/DDBJ databases">
        <title>FDA dAtabase for Regulatory Grade micrObial Sequences (FDA-ARGOS): Supporting development and validation of Infectious Disease Dx tests.</title>
        <authorList>
            <person name="Minogue T."/>
            <person name="Wolcott M."/>
            <person name="Wasieloski L."/>
            <person name="Aguilar W."/>
            <person name="Moore D."/>
            <person name="Tallon L."/>
            <person name="Sadzewicz L."/>
            <person name="Ott S."/>
            <person name="Zhao X."/>
            <person name="Nagaraj S."/>
            <person name="Vavikolanu K."/>
            <person name="Aluvathingal J."/>
            <person name="Nadendla S."/>
            <person name="Sichtig H."/>
        </authorList>
    </citation>
    <scope>NUCLEOTIDE SEQUENCE [LARGE SCALE GENOMIC DNA]</scope>
    <source>
        <strain evidence="4">FDAARGOS_404</strain>
    </source>
</reference>
<dbReference type="InterPro" id="IPR007383">
    <property type="entry name" value="DUF445"/>
</dbReference>
<gene>
    <name evidence="2" type="ORF">CRX53_01115</name>
    <name evidence="3" type="ORF">NCTC13032_00856</name>
</gene>
<reference evidence="3 5" key="3">
    <citation type="submission" date="2019-05" db="EMBL/GenBank/DDBJ databases">
        <authorList>
            <consortium name="Pathogen Informatics"/>
        </authorList>
    </citation>
    <scope>NUCLEOTIDE SEQUENCE [LARGE SCALE GENOMIC DNA]</scope>
    <source>
        <strain evidence="3 5">NCTC13032</strain>
    </source>
</reference>